<dbReference type="FunFam" id="3.40.50.720:FF:000084">
    <property type="entry name" value="Short-chain dehydrogenase reductase"/>
    <property type="match status" value="1"/>
</dbReference>
<comment type="similarity">
    <text evidence="1">Belongs to the short-chain dehydrogenases/reductases (SDR) family.</text>
</comment>
<keyword evidence="3" id="KW-1185">Reference proteome</keyword>
<evidence type="ECO:0000313" key="3">
    <source>
        <dbReference type="Proteomes" id="UP001162131"/>
    </source>
</evidence>
<evidence type="ECO:0000313" key="2">
    <source>
        <dbReference type="EMBL" id="CAG9310640.1"/>
    </source>
</evidence>
<dbReference type="PANTHER" id="PTHR43943:SF2">
    <property type="entry name" value="DEHYDROGENASE_REDUCTASE 4"/>
    <property type="match status" value="1"/>
</dbReference>
<dbReference type="InterPro" id="IPR036291">
    <property type="entry name" value="NAD(P)-bd_dom_sf"/>
</dbReference>
<dbReference type="Gene3D" id="3.40.50.720">
    <property type="entry name" value="NAD(P)-binding Rossmann-like Domain"/>
    <property type="match status" value="1"/>
</dbReference>
<evidence type="ECO:0008006" key="4">
    <source>
        <dbReference type="Google" id="ProtNLM"/>
    </source>
</evidence>
<dbReference type="AlphaFoldDB" id="A0AAU9I9M8"/>
<dbReference type="SUPFAM" id="SSF51735">
    <property type="entry name" value="NAD(P)-binding Rossmann-fold domains"/>
    <property type="match status" value="1"/>
</dbReference>
<proteinExistence type="inferred from homology"/>
<dbReference type="Pfam" id="PF13561">
    <property type="entry name" value="adh_short_C2"/>
    <property type="match status" value="1"/>
</dbReference>
<dbReference type="InterPro" id="IPR020904">
    <property type="entry name" value="Sc_DH/Rdtase_CS"/>
</dbReference>
<gene>
    <name evidence="2" type="ORF">BSTOLATCC_MIC1482</name>
</gene>
<name>A0AAU9I9M8_9CILI</name>
<dbReference type="PRINTS" id="PR00081">
    <property type="entry name" value="GDHRDH"/>
</dbReference>
<accession>A0AAU9I9M8</accession>
<dbReference type="Proteomes" id="UP001162131">
    <property type="component" value="Unassembled WGS sequence"/>
</dbReference>
<comment type="caution">
    <text evidence="2">The sequence shown here is derived from an EMBL/GenBank/DDBJ whole genome shotgun (WGS) entry which is preliminary data.</text>
</comment>
<protein>
    <recommendedName>
        <fullName evidence="4">Dehydrogenase/reductase SDR family member 4</fullName>
    </recommendedName>
</protein>
<dbReference type="NCBIfam" id="NF005559">
    <property type="entry name" value="PRK07231.1"/>
    <property type="match status" value="1"/>
</dbReference>
<dbReference type="EMBL" id="CAJZBQ010000002">
    <property type="protein sequence ID" value="CAG9310640.1"/>
    <property type="molecule type" value="Genomic_DNA"/>
</dbReference>
<dbReference type="PROSITE" id="PS00061">
    <property type="entry name" value="ADH_SHORT"/>
    <property type="match status" value="1"/>
</dbReference>
<dbReference type="InterPro" id="IPR002347">
    <property type="entry name" value="SDR_fam"/>
</dbReference>
<sequence>MGRYQNKVCVITASATGIGFAIAKRMGQEGGKIVISSRNEKHVQAAVEELRKEGIVAEGVVCHVGKDRQKLVDFAVDKFGGIDVLVNNAAVSTAFGPTMDITELAYDRMFDINIKAGFFLLKTALPWLKKSKSPSVLFVSSYGGYAPSPAIGIYGVTKTALIGMTKMLGIELAGAGIRVNGIAPGIIKTRFSEAIWESEEVKRNPMGRMGNPGECASVAAFLCSDEASYVNGETVVIAGGYHARL</sequence>
<dbReference type="PRINTS" id="PR00080">
    <property type="entry name" value="SDRFAMILY"/>
</dbReference>
<dbReference type="PANTHER" id="PTHR43943">
    <property type="entry name" value="DEHYDROGENASE/REDUCTASE (SDR FAMILY) MEMBER 4"/>
    <property type="match status" value="1"/>
</dbReference>
<evidence type="ECO:0000256" key="1">
    <source>
        <dbReference type="ARBA" id="ARBA00006484"/>
    </source>
</evidence>
<reference evidence="2" key="1">
    <citation type="submission" date="2021-09" db="EMBL/GenBank/DDBJ databases">
        <authorList>
            <consortium name="AG Swart"/>
            <person name="Singh M."/>
            <person name="Singh A."/>
            <person name="Seah K."/>
            <person name="Emmerich C."/>
        </authorList>
    </citation>
    <scope>NUCLEOTIDE SEQUENCE</scope>
    <source>
        <strain evidence="2">ATCC30299</strain>
    </source>
</reference>
<organism evidence="2 3">
    <name type="scientific">Blepharisma stoltei</name>
    <dbReference type="NCBI Taxonomy" id="1481888"/>
    <lineage>
        <taxon>Eukaryota</taxon>
        <taxon>Sar</taxon>
        <taxon>Alveolata</taxon>
        <taxon>Ciliophora</taxon>
        <taxon>Postciliodesmatophora</taxon>
        <taxon>Heterotrichea</taxon>
        <taxon>Heterotrichida</taxon>
        <taxon>Blepharismidae</taxon>
        <taxon>Blepharisma</taxon>
    </lineage>
</organism>